<dbReference type="PROSITE" id="PS50893">
    <property type="entry name" value="ABC_TRANSPORTER_2"/>
    <property type="match status" value="1"/>
</dbReference>
<dbReference type="Gene3D" id="2.40.50.140">
    <property type="entry name" value="Nucleic acid-binding proteins"/>
    <property type="match status" value="1"/>
</dbReference>
<dbReference type="SUPFAM" id="SSF52540">
    <property type="entry name" value="P-loop containing nucleoside triphosphate hydrolases"/>
    <property type="match status" value="1"/>
</dbReference>
<dbReference type="Pfam" id="PF08402">
    <property type="entry name" value="TOBE_2"/>
    <property type="match status" value="1"/>
</dbReference>
<dbReference type="InterPro" id="IPR003439">
    <property type="entry name" value="ABC_transporter-like_ATP-bd"/>
</dbReference>
<gene>
    <name evidence="11" type="ORF">J2T09_004573</name>
</gene>
<comment type="subcellular location">
    <subcellularLocation>
        <location evidence="1">Cell inner membrane</location>
        <topology evidence="1">Peripheral membrane protein</topology>
    </subcellularLocation>
</comment>
<name>A0ABT9Q0C6_9HYPH</name>
<dbReference type="SUPFAM" id="SSF50331">
    <property type="entry name" value="MOP-like"/>
    <property type="match status" value="1"/>
</dbReference>
<evidence type="ECO:0000259" key="10">
    <source>
        <dbReference type="PROSITE" id="PS50893"/>
    </source>
</evidence>
<comment type="caution">
    <text evidence="11">The sequence shown here is derived from an EMBL/GenBank/DDBJ whole genome shotgun (WGS) entry which is preliminary data.</text>
</comment>
<dbReference type="InterPro" id="IPR047641">
    <property type="entry name" value="ABC_transpr_MalK/UgpC-like"/>
</dbReference>
<evidence type="ECO:0000256" key="4">
    <source>
        <dbReference type="ARBA" id="ARBA00022475"/>
    </source>
</evidence>
<comment type="similarity">
    <text evidence="2">Belongs to the ABC transporter superfamily.</text>
</comment>
<keyword evidence="12" id="KW-1185">Reference proteome</keyword>
<dbReference type="Proteomes" id="UP001241472">
    <property type="component" value="Unassembled WGS sequence"/>
</dbReference>
<dbReference type="InterPro" id="IPR017871">
    <property type="entry name" value="ABC_transporter-like_CS"/>
</dbReference>
<organism evidence="11 12">
    <name type="scientific">Neorhizobium huautlense</name>
    <dbReference type="NCBI Taxonomy" id="67774"/>
    <lineage>
        <taxon>Bacteria</taxon>
        <taxon>Pseudomonadati</taxon>
        <taxon>Pseudomonadota</taxon>
        <taxon>Alphaproteobacteria</taxon>
        <taxon>Hyphomicrobiales</taxon>
        <taxon>Rhizobiaceae</taxon>
        <taxon>Rhizobium/Agrobacterium group</taxon>
        <taxon>Neorhizobium</taxon>
    </lineage>
</organism>
<keyword evidence="6" id="KW-0547">Nucleotide-binding</keyword>
<sequence length="353" mass="37910">MDISVSHLVKDWGTSRAVDDISFAAEKGQFIALLGPSGCGKSTTLRLIAGLDDATSGTIAIGDRDVTRLMPAKRGLSMVFQSYALFPHLTAAENILFGLSVRGFSKGEQQAKLKLTADMLGLEHLLDRRPSQMSGGQQQRVALGRALIAETSVCLLDEPLSNLDAKLRAGMRTEIRSLQKRLGITMLYVTHDQTEAMSMADQVILMNGGRIEQAGSPTDLYEKPASVFAARFIGTPPMNVLDLAKVEGGMGLPGSMRLLAAQTSGELQLGIRPEHIHLSDDGEPAVVQASEYFGADTILTCCIGPQSLQVRLPGRAGVSEGAAIRLGWSPTALQFFDRSTGLRRDDVTVFKNP</sequence>
<evidence type="ECO:0000313" key="12">
    <source>
        <dbReference type="Proteomes" id="UP001241472"/>
    </source>
</evidence>
<accession>A0ABT9Q0C6</accession>
<evidence type="ECO:0000256" key="8">
    <source>
        <dbReference type="ARBA" id="ARBA00022967"/>
    </source>
</evidence>
<evidence type="ECO:0000256" key="5">
    <source>
        <dbReference type="ARBA" id="ARBA00022519"/>
    </source>
</evidence>
<evidence type="ECO:0000256" key="1">
    <source>
        <dbReference type="ARBA" id="ARBA00004417"/>
    </source>
</evidence>
<reference evidence="11 12" key="1">
    <citation type="submission" date="2023-07" db="EMBL/GenBank/DDBJ databases">
        <title>Sorghum-associated microbial communities from plants grown in Nebraska, USA.</title>
        <authorList>
            <person name="Schachtman D."/>
        </authorList>
    </citation>
    <scope>NUCLEOTIDE SEQUENCE [LARGE SCALE GENOMIC DNA]</scope>
    <source>
        <strain evidence="11 12">DS1307</strain>
    </source>
</reference>
<dbReference type="PANTHER" id="PTHR43875">
    <property type="entry name" value="MALTODEXTRIN IMPORT ATP-BINDING PROTEIN MSMX"/>
    <property type="match status" value="1"/>
</dbReference>
<feature type="domain" description="ABC transporter" evidence="10">
    <location>
        <begin position="3"/>
        <end position="233"/>
    </location>
</feature>
<evidence type="ECO:0000256" key="6">
    <source>
        <dbReference type="ARBA" id="ARBA00022741"/>
    </source>
</evidence>
<evidence type="ECO:0000256" key="2">
    <source>
        <dbReference type="ARBA" id="ARBA00005417"/>
    </source>
</evidence>
<dbReference type="InterPro" id="IPR013611">
    <property type="entry name" value="Transp-assoc_OB_typ2"/>
</dbReference>
<evidence type="ECO:0000313" key="11">
    <source>
        <dbReference type="EMBL" id="MDP9839793.1"/>
    </source>
</evidence>
<dbReference type="PANTHER" id="PTHR43875:SF15">
    <property type="entry name" value="TREHALOSE IMPORT ATP-BINDING PROTEIN SUGC"/>
    <property type="match status" value="1"/>
</dbReference>
<evidence type="ECO:0000256" key="9">
    <source>
        <dbReference type="ARBA" id="ARBA00023136"/>
    </source>
</evidence>
<keyword evidence="4" id="KW-1003">Cell membrane</keyword>
<dbReference type="RefSeq" id="WP_306838788.1">
    <property type="nucleotide sequence ID" value="NZ_JAUSRF010000019.1"/>
</dbReference>
<dbReference type="InterPro" id="IPR008995">
    <property type="entry name" value="Mo/tungstate-bd_C_term_dom"/>
</dbReference>
<dbReference type="EMBL" id="JAUSRF010000019">
    <property type="protein sequence ID" value="MDP9839793.1"/>
    <property type="molecule type" value="Genomic_DNA"/>
</dbReference>
<keyword evidence="8" id="KW-1278">Translocase</keyword>
<dbReference type="InterPro" id="IPR027417">
    <property type="entry name" value="P-loop_NTPase"/>
</dbReference>
<evidence type="ECO:0000256" key="3">
    <source>
        <dbReference type="ARBA" id="ARBA00022448"/>
    </source>
</evidence>
<proteinExistence type="inferred from homology"/>
<dbReference type="SMART" id="SM00382">
    <property type="entry name" value="AAA"/>
    <property type="match status" value="1"/>
</dbReference>
<dbReference type="InterPro" id="IPR012340">
    <property type="entry name" value="NA-bd_OB-fold"/>
</dbReference>
<dbReference type="Gene3D" id="3.40.50.300">
    <property type="entry name" value="P-loop containing nucleotide triphosphate hydrolases"/>
    <property type="match status" value="1"/>
</dbReference>
<dbReference type="Gene3D" id="2.40.50.100">
    <property type="match status" value="1"/>
</dbReference>
<keyword evidence="9" id="KW-0472">Membrane</keyword>
<keyword evidence="3" id="KW-0813">Transport</keyword>
<evidence type="ECO:0000256" key="7">
    <source>
        <dbReference type="ARBA" id="ARBA00022840"/>
    </source>
</evidence>
<dbReference type="Pfam" id="PF00005">
    <property type="entry name" value="ABC_tran"/>
    <property type="match status" value="1"/>
</dbReference>
<keyword evidence="5" id="KW-0997">Cell inner membrane</keyword>
<protein>
    <submittedName>
        <fullName evidence="11">Sn-glycerol 3-phosphate transport system ATP-binding protein</fullName>
    </submittedName>
</protein>
<dbReference type="PROSITE" id="PS00211">
    <property type="entry name" value="ABC_TRANSPORTER_1"/>
    <property type="match status" value="1"/>
</dbReference>
<dbReference type="GO" id="GO:0005524">
    <property type="term" value="F:ATP binding"/>
    <property type="evidence" value="ECO:0007669"/>
    <property type="project" value="UniProtKB-KW"/>
</dbReference>
<dbReference type="InterPro" id="IPR003593">
    <property type="entry name" value="AAA+_ATPase"/>
</dbReference>
<keyword evidence="7 11" id="KW-0067">ATP-binding</keyword>